<feature type="transmembrane region" description="Helical" evidence="2">
    <location>
        <begin position="668"/>
        <end position="691"/>
    </location>
</feature>
<feature type="compositionally biased region" description="Low complexity" evidence="1">
    <location>
        <begin position="113"/>
        <end position="123"/>
    </location>
</feature>
<feature type="compositionally biased region" description="Basic and acidic residues" evidence="1">
    <location>
        <begin position="124"/>
        <end position="144"/>
    </location>
</feature>
<proteinExistence type="predicted"/>
<reference evidence="4" key="2">
    <citation type="submission" date="2020-09" db="EMBL/GenBank/DDBJ databases">
        <authorList>
            <person name="Sun Q."/>
            <person name="Zhou Y."/>
        </authorList>
    </citation>
    <scope>NUCLEOTIDE SEQUENCE</scope>
    <source>
        <strain evidence="4">CGMCC 4.5737</strain>
    </source>
</reference>
<keyword evidence="2" id="KW-0472">Membrane</keyword>
<evidence type="ECO:0000259" key="3">
    <source>
        <dbReference type="Pfam" id="PF01464"/>
    </source>
</evidence>
<dbReference type="SUPFAM" id="SSF53955">
    <property type="entry name" value="Lysozyme-like"/>
    <property type="match status" value="1"/>
</dbReference>
<keyword evidence="2" id="KW-0812">Transmembrane</keyword>
<feature type="region of interest" description="Disordered" evidence="1">
    <location>
        <begin position="109"/>
        <end position="145"/>
    </location>
</feature>
<gene>
    <name evidence="4" type="ORF">GCM10012275_52710</name>
</gene>
<keyword evidence="5" id="KW-1185">Reference proteome</keyword>
<dbReference type="InterPro" id="IPR008258">
    <property type="entry name" value="Transglycosylase_SLT_dom_1"/>
</dbReference>
<evidence type="ECO:0000256" key="2">
    <source>
        <dbReference type="SAM" id="Phobius"/>
    </source>
</evidence>
<organism evidence="4 5">
    <name type="scientific">Longimycelium tulufanense</name>
    <dbReference type="NCBI Taxonomy" id="907463"/>
    <lineage>
        <taxon>Bacteria</taxon>
        <taxon>Bacillati</taxon>
        <taxon>Actinomycetota</taxon>
        <taxon>Actinomycetes</taxon>
        <taxon>Pseudonocardiales</taxon>
        <taxon>Pseudonocardiaceae</taxon>
        <taxon>Longimycelium</taxon>
    </lineage>
</organism>
<accession>A0A8J3CJE0</accession>
<keyword evidence="2" id="KW-1133">Transmembrane helix</keyword>
<reference evidence="4" key="1">
    <citation type="journal article" date="2014" name="Int. J. Syst. Evol. Microbiol.">
        <title>Complete genome sequence of Corynebacterium casei LMG S-19264T (=DSM 44701T), isolated from a smear-ripened cheese.</title>
        <authorList>
            <consortium name="US DOE Joint Genome Institute (JGI-PGF)"/>
            <person name="Walter F."/>
            <person name="Albersmeier A."/>
            <person name="Kalinowski J."/>
            <person name="Ruckert C."/>
        </authorList>
    </citation>
    <scope>NUCLEOTIDE SEQUENCE</scope>
    <source>
        <strain evidence="4">CGMCC 4.5737</strain>
    </source>
</reference>
<dbReference type="AlphaFoldDB" id="A0A8J3CJE0"/>
<dbReference type="EMBL" id="BMMK01000035">
    <property type="protein sequence ID" value="GGM75485.1"/>
    <property type="molecule type" value="Genomic_DNA"/>
</dbReference>
<feature type="domain" description="Transglycosylase SLT" evidence="3">
    <location>
        <begin position="1025"/>
        <end position="1106"/>
    </location>
</feature>
<comment type="caution">
    <text evidence="4">The sequence shown here is derived from an EMBL/GenBank/DDBJ whole genome shotgun (WGS) entry which is preliminary data.</text>
</comment>
<dbReference type="Gene3D" id="1.10.530.10">
    <property type="match status" value="1"/>
</dbReference>
<evidence type="ECO:0000313" key="5">
    <source>
        <dbReference type="Proteomes" id="UP000637578"/>
    </source>
</evidence>
<dbReference type="Proteomes" id="UP000637578">
    <property type="component" value="Unassembled WGS sequence"/>
</dbReference>
<evidence type="ECO:0000313" key="4">
    <source>
        <dbReference type="EMBL" id="GGM75485.1"/>
    </source>
</evidence>
<dbReference type="CDD" id="cd13402">
    <property type="entry name" value="LT_TF-like"/>
    <property type="match status" value="1"/>
</dbReference>
<dbReference type="Pfam" id="PF01464">
    <property type="entry name" value="SLT"/>
    <property type="match status" value="1"/>
</dbReference>
<feature type="transmembrane region" description="Helical" evidence="2">
    <location>
        <begin position="584"/>
        <end position="604"/>
    </location>
</feature>
<feature type="transmembrane region" description="Helical" evidence="2">
    <location>
        <begin position="642"/>
        <end position="661"/>
    </location>
</feature>
<dbReference type="InterPro" id="IPR023346">
    <property type="entry name" value="Lysozyme-like_dom_sf"/>
</dbReference>
<feature type="transmembrane region" description="Helical" evidence="2">
    <location>
        <begin position="711"/>
        <end position="743"/>
    </location>
</feature>
<dbReference type="RefSeq" id="WP_189061118.1">
    <property type="nucleotide sequence ID" value="NZ_BMMK01000035.1"/>
</dbReference>
<name>A0A8J3CJE0_9PSEU</name>
<sequence length="1190" mass="123807">MAEEFRSGTAYVQVLPSIKGWHRTLQRELAQQNVHATVDMRPTLNKQAARAVQQDVESLADKVAAARAKEADATGKVRVAEERLAQVRKSGKATAAQVAAAEERLGSARRGLEAAQRATTRATKAQEEAQRKNAEAQREMESASRRSVTALAQLKRFLDLDLKVELDTKSALTKIAQLSVATGQLGARSLGIAGLAQSMVSLGAAVAPAAGALGLLPAVGLAAGAAMGTLTLGLQGFGDALSNLDDPEKFAEAVGKLAPAAREAAVAIRAVAPAWRDLQKQVQQALFEGVAMDIRDLSGAYLPVLRTQLVGMASDMRAAAASTTQVLLSPQSLDDTNTGLANTREAFANLLGAVAPLVAAFRDVAVVGSDFLPGLTFGAGEAAQSVADMVARMRESGELHNIMSQGLSVLGQLGSIAGNVGSILFSVFSAASESGVNLLTVLEQGTGSLAGFFRSAEGAQLLLTVFGAIREALQAASPLVGALAQTLATTVLPAAAQMLPLVGQALGALAPAVEPLGQALASLAPVVGIVAQALAAVLVPAVEALVPVVTTLAGPLGEIVGLLGGALGAAIVVVAPALSSFATMVAQILVAALTALQPVLGVAVDALEMFTPVLSQVGMAIGRMLITAIQTLAPLVPPLASAFLQVLASLLPLIPVALKLITAIVTPLLGLLPTLAPLIITIATAFGQVLPPLVEVVATLADALLPVITELMPVVTTVFGVVASVVSSVLNGVVVPLLVGLVIPAVQKFADIVRWAVHNVILPVWRALSAGLSWVWETVIVPVFDAIKFGVGAVGDAFNKAVDFIRQVWGKIKEIAAKPVNFVIEWVYNKGIRVLWNEIADFLGLGKLPEVQPVKFARGGVVPGYAPRRDVVPALLSPGEGVLVPEATRALGPGFVDWANSYFRSGSSSGSAFAQGGIVHRFADGGIVDTILSVVGDIGQEVIDLVRNPVGWVKSRIGMGDSRWIDMLANVPKVLLDKTISFFKSKIGSLFGGGNGGPAPSGQLATWIRAAIAVSGVPASWFGPLHTLIMRESGGNPRAQNNWDINARRGDPSRGLMQTIGATFRAYRDPRLPDDIFNPLSNIVAGIRYILARYGSIFNVQQAVGATPQGYDSGGWLPPGVTLAYNGTRRPEPVLTPEQWRALANRDNLVGLEIAGRLELGDDGFARLVDGRIVAAHERLGTAIASRSRI</sequence>
<feature type="transmembrane region" description="Helical" evidence="2">
    <location>
        <begin position="559"/>
        <end position="578"/>
    </location>
</feature>
<protein>
    <recommendedName>
        <fullName evidence="3">Transglycosylase SLT domain-containing protein</fullName>
    </recommendedName>
</protein>
<evidence type="ECO:0000256" key="1">
    <source>
        <dbReference type="SAM" id="MobiDB-lite"/>
    </source>
</evidence>
<dbReference type="SUPFAM" id="SSF57997">
    <property type="entry name" value="Tropomyosin"/>
    <property type="match status" value="1"/>
</dbReference>